<accession>A0A0N1NYQ4</accession>
<evidence type="ECO:0000259" key="2">
    <source>
        <dbReference type="PROSITE" id="PS50181"/>
    </source>
</evidence>
<dbReference type="RefSeq" id="XP_017998975.1">
    <property type="nucleotide sequence ID" value="XM_018144697.1"/>
</dbReference>
<dbReference type="PROSITE" id="PS50181">
    <property type="entry name" value="FBOX"/>
    <property type="match status" value="1"/>
</dbReference>
<dbReference type="EMBL" id="LFJN01000016">
    <property type="protein sequence ID" value="KPI39012.1"/>
    <property type="molecule type" value="Genomic_DNA"/>
</dbReference>
<reference evidence="3 4" key="1">
    <citation type="submission" date="2015-06" db="EMBL/GenBank/DDBJ databases">
        <title>Draft genome of the ant-associated black yeast Phialophora attae CBS 131958.</title>
        <authorList>
            <person name="Moreno L.F."/>
            <person name="Stielow B.J."/>
            <person name="de Hoog S."/>
            <person name="Vicente V.A."/>
            <person name="Weiss V.A."/>
            <person name="de Vries M."/>
            <person name="Cruz L.M."/>
            <person name="Souza E.M."/>
        </authorList>
    </citation>
    <scope>NUCLEOTIDE SEQUENCE [LARGE SCALE GENOMIC DNA]</scope>
    <source>
        <strain evidence="3 4">CBS 131958</strain>
    </source>
</reference>
<proteinExistence type="predicted"/>
<comment type="caution">
    <text evidence="3">The sequence shown here is derived from an EMBL/GenBank/DDBJ whole genome shotgun (WGS) entry which is preliminary data.</text>
</comment>
<name>A0A0N1NYQ4_9EURO</name>
<dbReference type="GeneID" id="28736577"/>
<keyword evidence="4" id="KW-1185">Reference proteome</keyword>
<dbReference type="OrthoDB" id="3642468at2759"/>
<evidence type="ECO:0000256" key="1">
    <source>
        <dbReference type="SAM" id="MobiDB-lite"/>
    </source>
</evidence>
<protein>
    <recommendedName>
        <fullName evidence="2">F-box domain-containing protein</fullName>
    </recommendedName>
</protein>
<dbReference type="InterPro" id="IPR036047">
    <property type="entry name" value="F-box-like_dom_sf"/>
</dbReference>
<feature type="region of interest" description="Disordered" evidence="1">
    <location>
        <begin position="17"/>
        <end position="39"/>
    </location>
</feature>
<dbReference type="Proteomes" id="UP000038010">
    <property type="component" value="Unassembled WGS sequence"/>
</dbReference>
<organism evidence="3 4">
    <name type="scientific">Cyphellophora attinorum</name>
    <dbReference type="NCBI Taxonomy" id="1664694"/>
    <lineage>
        <taxon>Eukaryota</taxon>
        <taxon>Fungi</taxon>
        <taxon>Dikarya</taxon>
        <taxon>Ascomycota</taxon>
        <taxon>Pezizomycotina</taxon>
        <taxon>Eurotiomycetes</taxon>
        <taxon>Chaetothyriomycetidae</taxon>
        <taxon>Chaetothyriales</taxon>
        <taxon>Cyphellophoraceae</taxon>
        <taxon>Cyphellophora</taxon>
    </lineage>
</organism>
<dbReference type="CDD" id="cd09917">
    <property type="entry name" value="F-box_SF"/>
    <property type="match status" value="1"/>
</dbReference>
<dbReference type="SUPFAM" id="SSF81383">
    <property type="entry name" value="F-box domain"/>
    <property type="match status" value="1"/>
</dbReference>
<evidence type="ECO:0000313" key="3">
    <source>
        <dbReference type="EMBL" id="KPI39012.1"/>
    </source>
</evidence>
<dbReference type="Pfam" id="PF00646">
    <property type="entry name" value="F-box"/>
    <property type="match status" value="1"/>
</dbReference>
<dbReference type="VEuPathDB" id="FungiDB:AB675_4550"/>
<gene>
    <name evidence="3" type="ORF">AB675_4550</name>
</gene>
<dbReference type="InterPro" id="IPR001810">
    <property type="entry name" value="F-box_dom"/>
</dbReference>
<evidence type="ECO:0000313" key="4">
    <source>
        <dbReference type="Proteomes" id="UP000038010"/>
    </source>
</evidence>
<dbReference type="SMART" id="SM00256">
    <property type="entry name" value="FBOX"/>
    <property type="match status" value="1"/>
</dbReference>
<dbReference type="Gene3D" id="1.20.1280.50">
    <property type="match status" value="1"/>
</dbReference>
<feature type="domain" description="F-box" evidence="2">
    <location>
        <begin position="88"/>
        <end position="136"/>
    </location>
</feature>
<sequence>MAASAYRSAHQDLVEEVTSDTDSWIPVQPHKTERPKRMKPELMYQDDATFESEPLVDTTAALTLRSKKIARLQKKSQKKEAKRVHSDIKSFLDLPHELLQEVFSFLQPSDVFNLMRVSQATNQVISENEASIAQSIISRRYWILSRCFRRPFDLADVAKDALPALLSRQWQDRLRIHKNPYQHIKPIDPTMVCTCMSCVLAWNNLNIILDLGHWQGNLERREPLPIVPRGKRPEWNEDLLRKHAEIVSKAMRSPLTYARILQIHLQTTSQTILRSSRWRKKGEKVNPSRPRLYHMTDAELASGTDEYLGRSGPPSYQPLFMRDNYYSVEAFVPNRKWDKEQQRWMYYSNWPLPHEQDLAWVMQRFTPQAAA</sequence>
<dbReference type="AlphaFoldDB" id="A0A0N1NYQ4"/>
<dbReference type="STRING" id="1664694.A0A0N1NYQ4"/>